<reference evidence="1 2" key="1">
    <citation type="submission" date="2017-11" db="EMBL/GenBank/DDBJ databases">
        <title>De novo assembly and phasing of dikaryotic genomes from two isolates of Puccinia coronata f. sp. avenae, the causal agent of oat crown rust.</title>
        <authorList>
            <person name="Miller M.E."/>
            <person name="Zhang Y."/>
            <person name="Omidvar V."/>
            <person name="Sperschneider J."/>
            <person name="Schwessinger B."/>
            <person name="Raley C."/>
            <person name="Palmer J.M."/>
            <person name="Garnica D."/>
            <person name="Upadhyaya N."/>
            <person name="Rathjen J."/>
            <person name="Taylor J.M."/>
            <person name="Park R.F."/>
            <person name="Dodds P.N."/>
            <person name="Hirsch C.D."/>
            <person name="Kianian S.F."/>
            <person name="Figueroa M."/>
        </authorList>
    </citation>
    <scope>NUCLEOTIDE SEQUENCE [LARGE SCALE GENOMIC DNA]</scope>
    <source>
        <strain evidence="1">12NC29</strain>
    </source>
</reference>
<evidence type="ECO:0000313" key="1">
    <source>
        <dbReference type="EMBL" id="PLW53453.1"/>
    </source>
</evidence>
<evidence type="ECO:0000313" key="2">
    <source>
        <dbReference type="Proteomes" id="UP000235388"/>
    </source>
</evidence>
<sequence>MFTKHLGNSSNEDNLGAWRKLSSLDISPEKSGSMITIKHHSDYNLTHEAGR</sequence>
<dbReference type="AlphaFoldDB" id="A0A2N5VTX6"/>
<accession>A0A2N5VTX6</accession>
<comment type="caution">
    <text evidence="1">The sequence shown here is derived from an EMBL/GenBank/DDBJ whole genome shotgun (WGS) entry which is preliminary data.</text>
</comment>
<proteinExistence type="predicted"/>
<dbReference type="Proteomes" id="UP000235388">
    <property type="component" value="Unassembled WGS sequence"/>
</dbReference>
<protein>
    <submittedName>
        <fullName evidence="1">Uncharacterized protein</fullName>
    </submittedName>
</protein>
<dbReference type="EMBL" id="PGCJ01000061">
    <property type="protein sequence ID" value="PLW53453.1"/>
    <property type="molecule type" value="Genomic_DNA"/>
</dbReference>
<keyword evidence="2" id="KW-1185">Reference proteome</keyword>
<gene>
    <name evidence="1" type="ORF">PCANC_05965</name>
</gene>
<organism evidence="1 2">
    <name type="scientific">Puccinia coronata f. sp. avenae</name>
    <dbReference type="NCBI Taxonomy" id="200324"/>
    <lineage>
        <taxon>Eukaryota</taxon>
        <taxon>Fungi</taxon>
        <taxon>Dikarya</taxon>
        <taxon>Basidiomycota</taxon>
        <taxon>Pucciniomycotina</taxon>
        <taxon>Pucciniomycetes</taxon>
        <taxon>Pucciniales</taxon>
        <taxon>Pucciniaceae</taxon>
        <taxon>Puccinia</taxon>
    </lineage>
</organism>
<name>A0A2N5VTX6_9BASI</name>